<dbReference type="Gene3D" id="3.40.50.720">
    <property type="entry name" value="NAD(P)-binding Rossmann-like Domain"/>
    <property type="match status" value="1"/>
</dbReference>
<gene>
    <name evidence="3" type="ORF">NIDE3006</name>
</gene>
<reference evidence="3 4" key="1">
    <citation type="journal article" date="2010" name="Proc. Natl. Acad. Sci. U.S.A.">
        <title>A Nitrospira metagenome illuminates the physiology and evolution of globally important nitrite-oxidizing bacteria.</title>
        <authorList>
            <person name="Lucker S."/>
            <person name="Wagner M."/>
            <person name="Maixner F."/>
            <person name="Pelletier E."/>
            <person name="Koch H."/>
            <person name="Vacherie B."/>
            <person name="Rattei T."/>
            <person name="Sinninghe Damste J."/>
            <person name="Spieck E."/>
            <person name="Le Paslier D."/>
            <person name="Daims H."/>
        </authorList>
    </citation>
    <scope>NUCLEOTIDE SEQUENCE [LARGE SCALE GENOMIC DNA]</scope>
</reference>
<feature type="domain" description="Methyltransferase putative zinc binding" evidence="1">
    <location>
        <begin position="9"/>
        <end position="70"/>
    </location>
</feature>
<keyword evidence="3" id="KW-0808">Transferase</keyword>
<name>D8PHG5_9BACT</name>
<dbReference type="InterPro" id="IPR013630">
    <property type="entry name" value="Methyltransf_Zn-bd_dom_put"/>
</dbReference>
<dbReference type="Pfam" id="PF08421">
    <property type="entry name" value="Methyltransf_13"/>
    <property type="match status" value="1"/>
</dbReference>
<dbReference type="GO" id="GO:0008168">
    <property type="term" value="F:methyltransferase activity"/>
    <property type="evidence" value="ECO:0007669"/>
    <property type="project" value="UniProtKB-KW"/>
</dbReference>
<keyword evidence="4" id="KW-1185">Reference proteome</keyword>
<dbReference type="Gene3D" id="6.10.250.3100">
    <property type="match status" value="1"/>
</dbReference>
<keyword evidence="3" id="KW-0489">Methyltransferase</keyword>
<dbReference type="SUPFAM" id="SSF53335">
    <property type="entry name" value="S-adenosyl-L-methionine-dependent methyltransferases"/>
    <property type="match status" value="1"/>
</dbReference>
<dbReference type="InterPro" id="IPR038576">
    <property type="entry name" value="Methyltransf_Zn-bd_dom_put_sf"/>
</dbReference>
<evidence type="ECO:0000259" key="1">
    <source>
        <dbReference type="Pfam" id="PF08421"/>
    </source>
</evidence>
<accession>D8PHG5</accession>
<feature type="domain" description="C-methyltransferase" evidence="2">
    <location>
        <begin position="250"/>
        <end position="406"/>
    </location>
</feature>
<dbReference type="PANTHER" id="PTHR43861">
    <property type="entry name" value="TRANS-ACONITATE 2-METHYLTRANSFERASE-RELATED"/>
    <property type="match status" value="1"/>
</dbReference>
<dbReference type="EMBL" id="FP929003">
    <property type="protein sequence ID" value="CBK42702.1"/>
    <property type="molecule type" value="Genomic_DNA"/>
</dbReference>
<dbReference type="KEGG" id="nde:NIDE3006"/>
<dbReference type="HOGENOM" id="CLU_038800_1_0_0"/>
<dbReference type="STRING" id="330214.NIDE3006"/>
<dbReference type="Pfam" id="PF08484">
    <property type="entry name" value="Methyltransf_14"/>
    <property type="match status" value="1"/>
</dbReference>
<evidence type="ECO:0000313" key="3">
    <source>
        <dbReference type="EMBL" id="CBK42702.1"/>
    </source>
</evidence>
<dbReference type="InterPro" id="IPR013691">
    <property type="entry name" value="MeTrfase_14"/>
</dbReference>
<dbReference type="OrthoDB" id="9815644at2"/>
<dbReference type="Gene3D" id="3.40.50.150">
    <property type="entry name" value="Vaccinia Virus protein VP39"/>
    <property type="match status" value="1"/>
</dbReference>
<organism evidence="3 4">
    <name type="scientific">Nitrospira defluvii</name>
    <dbReference type="NCBI Taxonomy" id="330214"/>
    <lineage>
        <taxon>Bacteria</taxon>
        <taxon>Pseudomonadati</taxon>
        <taxon>Nitrospirota</taxon>
        <taxon>Nitrospiria</taxon>
        <taxon>Nitrospirales</taxon>
        <taxon>Nitrospiraceae</taxon>
        <taxon>Nitrospira</taxon>
    </lineage>
</organism>
<dbReference type="eggNOG" id="COG2227">
    <property type="taxonomic scope" value="Bacteria"/>
</dbReference>
<dbReference type="InterPro" id="IPR029063">
    <property type="entry name" value="SAM-dependent_MTases_sf"/>
</dbReference>
<evidence type="ECO:0000313" key="4">
    <source>
        <dbReference type="Proteomes" id="UP000001660"/>
    </source>
</evidence>
<dbReference type="Proteomes" id="UP000001660">
    <property type="component" value="Chromosome"/>
</dbReference>
<evidence type="ECO:0000259" key="2">
    <source>
        <dbReference type="Pfam" id="PF08484"/>
    </source>
</evidence>
<dbReference type="PANTHER" id="PTHR43861:SF5">
    <property type="entry name" value="BLL5978 PROTEIN"/>
    <property type="match status" value="1"/>
</dbReference>
<proteinExistence type="predicted"/>
<dbReference type="GO" id="GO:0032259">
    <property type="term" value="P:methylation"/>
    <property type="evidence" value="ECO:0007669"/>
    <property type="project" value="UniProtKB-KW"/>
</dbReference>
<dbReference type="AlphaFoldDB" id="D8PHG5"/>
<protein>
    <submittedName>
        <fullName evidence="3">Putative Methyltransferase</fullName>
    </submittedName>
</protein>
<dbReference type="Pfam" id="PF13489">
    <property type="entry name" value="Methyltransf_23"/>
    <property type="match status" value="1"/>
</dbReference>
<sequence>MVSGHFTHCQNCGHQPLLSIMDFGHHPPCDSLVRPAQLTLPEPFYPLHLLRCERCGLVQIDYAVDPAELFYEGYPYMTGITGALKSNFDAMAGKVIETLGLQPGSLVIDIGSNDGTILEGFKARGMRVLGVEPTGIAKIANSKGIPTRQAFFSEDVARDILQKEGPASLITAANVFAHVANLGPCLRGIHALLGDQGTFISESHYLLDLIDTLQYDTIYHEHLRFYSIKPMQDMMKRFGFSVVDAERIPNHGGSIRVYAVKGTGKNPSGRLQELVKQEEAYGLYGSALYATFAQRVRQSKWKLMHLLSDLKMKGHRIAGIGSPGRSSTVMNYCGIGPDYLDYTAEQATSLKVGLFTPGTHVPVVDEKRLFEDQPEYALVLAWHLGETIPRKLRSKGLRSKFIMPLPDPVILDW</sequence>
<dbReference type="Gene3D" id="6.20.50.110">
    <property type="entry name" value="Methyltransferase, zinc-binding domain"/>
    <property type="match status" value="1"/>
</dbReference>